<proteinExistence type="predicted"/>
<feature type="compositionally biased region" description="Basic and acidic residues" evidence="1">
    <location>
        <begin position="41"/>
        <end position="52"/>
    </location>
</feature>
<evidence type="ECO:0000256" key="1">
    <source>
        <dbReference type="SAM" id="MobiDB-lite"/>
    </source>
</evidence>
<accession>A0AAW0UMP6</accession>
<feature type="transmembrane region" description="Helical" evidence="2">
    <location>
        <begin position="82"/>
        <end position="100"/>
    </location>
</feature>
<name>A0AAW0UMP6_SCYPA</name>
<keyword evidence="2" id="KW-0812">Transmembrane</keyword>
<evidence type="ECO:0000256" key="2">
    <source>
        <dbReference type="SAM" id="Phobius"/>
    </source>
</evidence>
<evidence type="ECO:0000313" key="3">
    <source>
        <dbReference type="EMBL" id="KAK8399482.1"/>
    </source>
</evidence>
<dbReference type="Proteomes" id="UP001487740">
    <property type="component" value="Unassembled WGS sequence"/>
</dbReference>
<comment type="caution">
    <text evidence="3">The sequence shown here is derived from an EMBL/GenBank/DDBJ whole genome shotgun (WGS) entry which is preliminary data.</text>
</comment>
<reference evidence="3 4" key="1">
    <citation type="submission" date="2023-03" db="EMBL/GenBank/DDBJ databases">
        <title>High-quality genome of Scylla paramamosain provides insights in environmental adaptation.</title>
        <authorList>
            <person name="Zhang L."/>
        </authorList>
    </citation>
    <scope>NUCLEOTIDE SEQUENCE [LARGE SCALE GENOMIC DNA]</scope>
    <source>
        <strain evidence="3">LZ_2023a</strain>
        <tissue evidence="3">Muscle</tissue>
    </source>
</reference>
<dbReference type="EMBL" id="JARAKH010000011">
    <property type="protein sequence ID" value="KAK8399482.1"/>
    <property type="molecule type" value="Genomic_DNA"/>
</dbReference>
<keyword evidence="4" id="KW-1185">Reference proteome</keyword>
<feature type="compositionally biased region" description="Basic and acidic residues" evidence="1">
    <location>
        <begin position="24"/>
        <end position="34"/>
    </location>
</feature>
<protein>
    <submittedName>
        <fullName evidence="3">Uncharacterized protein</fullName>
    </submittedName>
</protein>
<gene>
    <name evidence="3" type="ORF">O3P69_003518</name>
</gene>
<evidence type="ECO:0000313" key="4">
    <source>
        <dbReference type="Proteomes" id="UP001487740"/>
    </source>
</evidence>
<keyword evidence="2" id="KW-1133">Transmembrane helix</keyword>
<dbReference type="AlphaFoldDB" id="A0AAW0UMP6"/>
<sequence length="188" mass="20902">MQRCRARQCREACPAPLHLRDAEREGGRHWEGKNSCRKTRGKEGGNGEGRNAAEGREAKKYISCYLSLLLSHYQKSKIKMRASWIFGIAVLVLTVALVHAGPLPDEETSTGSKTLHALRQFFSPVTNYFSSIPSKTPSDIADDVRGSVDNVRDWASENEAIQALRGALNPVRDWIKEKANVVKGPDIQ</sequence>
<organism evidence="3 4">
    <name type="scientific">Scylla paramamosain</name>
    <name type="common">Mud crab</name>
    <dbReference type="NCBI Taxonomy" id="85552"/>
    <lineage>
        <taxon>Eukaryota</taxon>
        <taxon>Metazoa</taxon>
        <taxon>Ecdysozoa</taxon>
        <taxon>Arthropoda</taxon>
        <taxon>Crustacea</taxon>
        <taxon>Multicrustacea</taxon>
        <taxon>Malacostraca</taxon>
        <taxon>Eumalacostraca</taxon>
        <taxon>Eucarida</taxon>
        <taxon>Decapoda</taxon>
        <taxon>Pleocyemata</taxon>
        <taxon>Brachyura</taxon>
        <taxon>Eubrachyura</taxon>
        <taxon>Portunoidea</taxon>
        <taxon>Portunidae</taxon>
        <taxon>Portuninae</taxon>
        <taxon>Scylla</taxon>
    </lineage>
</organism>
<feature type="region of interest" description="Disordered" evidence="1">
    <location>
        <begin position="24"/>
        <end position="52"/>
    </location>
</feature>
<keyword evidence="2" id="KW-0472">Membrane</keyword>